<dbReference type="InterPro" id="IPR042100">
    <property type="entry name" value="Bug_dom1"/>
</dbReference>
<protein>
    <recommendedName>
        <fullName evidence="4">ABC transporter substrate-binding protein</fullName>
    </recommendedName>
</protein>
<organism evidence="2 3">
    <name type="scientific">Bradyrhizobium jicamae</name>
    <dbReference type="NCBI Taxonomy" id="280332"/>
    <lineage>
        <taxon>Bacteria</taxon>
        <taxon>Pseudomonadati</taxon>
        <taxon>Pseudomonadota</taxon>
        <taxon>Alphaproteobacteria</taxon>
        <taxon>Hyphomicrobiales</taxon>
        <taxon>Nitrobacteraceae</taxon>
        <taxon>Bradyrhizobium</taxon>
    </lineage>
</organism>
<proteinExistence type="inferred from homology"/>
<dbReference type="OrthoDB" id="7374807at2"/>
<comment type="caution">
    <text evidence="2">The sequence shown here is derived from an EMBL/GenBank/DDBJ whole genome shotgun (WGS) entry which is preliminary data.</text>
</comment>
<name>A0A0R3KFA1_9BRAD</name>
<dbReference type="InterPro" id="IPR005064">
    <property type="entry name" value="BUG"/>
</dbReference>
<dbReference type="Gene3D" id="3.40.190.10">
    <property type="entry name" value="Periplasmic binding protein-like II"/>
    <property type="match status" value="1"/>
</dbReference>
<dbReference type="SUPFAM" id="SSF53850">
    <property type="entry name" value="Periplasmic binding protein-like II"/>
    <property type="match status" value="1"/>
</dbReference>
<dbReference type="PANTHER" id="PTHR42928">
    <property type="entry name" value="TRICARBOXYLATE-BINDING PROTEIN"/>
    <property type="match status" value="1"/>
</dbReference>
<dbReference type="AlphaFoldDB" id="A0A0R3KFA1"/>
<dbReference type="RefSeq" id="WP_057840773.1">
    <property type="nucleotide sequence ID" value="NZ_LLXZ01000227.1"/>
</dbReference>
<evidence type="ECO:0000256" key="1">
    <source>
        <dbReference type="ARBA" id="ARBA00006987"/>
    </source>
</evidence>
<dbReference type="Gene3D" id="3.40.190.150">
    <property type="entry name" value="Bordetella uptake gene, domain 1"/>
    <property type="match status" value="1"/>
</dbReference>
<comment type="similarity">
    <text evidence="1">Belongs to the UPF0065 (bug) family.</text>
</comment>
<keyword evidence="3" id="KW-1185">Reference proteome</keyword>
<dbReference type="EMBL" id="LLXZ01000227">
    <property type="protein sequence ID" value="KRQ93277.1"/>
    <property type="molecule type" value="Genomic_DNA"/>
</dbReference>
<accession>A0A0R3KFA1</accession>
<dbReference type="Pfam" id="PF03401">
    <property type="entry name" value="TctC"/>
    <property type="match status" value="1"/>
</dbReference>
<evidence type="ECO:0000313" key="2">
    <source>
        <dbReference type="EMBL" id="KRQ93277.1"/>
    </source>
</evidence>
<dbReference type="PIRSF" id="PIRSF017082">
    <property type="entry name" value="YflP"/>
    <property type="match status" value="1"/>
</dbReference>
<evidence type="ECO:0000313" key="3">
    <source>
        <dbReference type="Proteomes" id="UP000050863"/>
    </source>
</evidence>
<dbReference type="STRING" id="280332.CQ12_22315"/>
<evidence type="ECO:0008006" key="4">
    <source>
        <dbReference type="Google" id="ProtNLM"/>
    </source>
</evidence>
<reference evidence="2 3" key="1">
    <citation type="submission" date="2014-03" db="EMBL/GenBank/DDBJ databases">
        <title>Bradyrhizobium valentinum sp. nov., isolated from effective nodules of Lupinus mariae-josephae, a lupine endemic of basic-lime soils in Eastern Spain.</title>
        <authorList>
            <person name="Duran D."/>
            <person name="Rey L."/>
            <person name="Navarro A."/>
            <person name="Busquets A."/>
            <person name="Imperial J."/>
            <person name="Ruiz-Argueso T."/>
        </authorList>
    </citation>
    <scope>NUCLEOTIDE SEQUENCE [LARGE SCALE GENOMIC DNA]</scope>
    <source>
        <strain evidence="2 3">PAC68</strain>
    </source>
</reference>
<sequence length="331" mass="35333">MASRTLDRRAVTFGLAGALCMPSILRAQSNYPDRPINVIVPFAAGGPTDAIARIYAEFLSRDLGQTLVIENVAGAGGTIGSTRAARATPDGYTIQIGQAGTHVSSVGLYKNLKYNPITDYEHLGLLGDLPQVLIVKRDLPPDNFKAFVDYVRANESKLNVGTAGPGSSAHMGAAMLNVRLGTKVNLVSYRGTGPAMNDLIAGQIDYMVEVSLTALAQIQAKTVRPLAVFRSARISTLPDLPATNEFGVDGLDFPVWLGFLAPKGTPQPIVERLNASIRKATQDATLRARLAPLGLEMPDDATNTPAGFRAYVQSEIDRWVPLIHKAGLAID</sequence>
<dbReference type="PANTHER" id="PTHR42928:SF5">
    <property type="entry name" value="BLR1237 PROTEIN"/>
    <property type="match status" value="1"/>
</dbReference>
<gene>
    <name evidence="2" type="ORF">CQ12_22315</name>
</gene>
<dbReference type="Proteomes" id="UP000050863">
    <property type="component" value="Unassembled WGS sequence"/>
</dbReference>